<dbReference type="EMBL" id="JAVRRD010000005">
    <property type="protein sequence ID" value="KAK5058950.1"/>
    <property type="molecule type" value="Genomic_DNA"/>
</dbReference>
<feature type="compositionally biased region" description="Basic and acidic residues" evidence="1">
    <location>
        <begin position="18"/>
        <end position="45"/>
    </location>
</feature>
<name>A0AAV9NK47_9EURO</name>
<dbReference type="AlphaFoldDB" id="A0AAV9NK47"/>
<feature type="compositionally biased region" description="Basic and acidic residues" evidence="1">
    <location>
        <begin position="157"/>
        <end position="170"/>
    </location>
</feature>
<feature type="compositionally biased region" description="Basic and acidic residues" evidence="1">
    <location>
        <begin position="65"/>
        <end position="82"/>
    </location>
</feature>
<dbReference type="GeneID" id="89979368"/>
<proteinExistence type="predicted"/>
<feature type="region of interest" description="Disordered" evidence="1">
    <location>
        <begin position="1"/>
        <end position="93"/>
    </location>
</feature>
<accession>A0AAV9NK47</accession>
<sequence length="200" mass="22991">MADRTGRWGSEGQGSSRSRREEEERLERQAAARQSDRARRARDDETFTGSHKAVPVDHYSNYANSREELYQQNRHRTEEMKRNPSVKSYWPSQNAGAEETYLKQWNRADVYRSDHSNDEAGYAAHRRERLECSEGNAQVMEQSPAYGISVRDFAYPKEHSSSNNYRDPREALTPACGLSPDGYYSKYDTPSPEGKGKGKR</sequence>
<comment type="caution">
    <text evidence="2">The sequence shown here is derived from an EMBL/GenBank/DDBJ whole genome shotgun (WGS) entry which is preliminary data.</text>
</comment>
<gene>
    <name evidence="2" type="ORF">LTR84_011214</name>
</gene>
<keyword evidence="3" id="KW-1185">Reference proteome</keyword>
<evidence type="ECO:0000313" key="3">
    <source>
        <dbReference type="Proteomes" id="UP001358417"/>
    </source>
</evidence>
<protein>
    <submittedName>
        <fullName evidence="2">Uncharacterized protein</fullName>
    </submittedName>
</protein>
<feature type="region of interest" description="Disordered" evidence="1">
    <location>
        <begin position="157"/>
        <end position="200"/>
    </location>
</feature>
<reference evidence="2 3" key="1">
    <citation type="submission" date="2023-08" db="EMBL/GenBank/DDBJ databases">
        <title>Black Yeasts Isolated from many extreme environments.</title>
        <authorList>
            <person name="Coleine C."/>
            <person name="Stajich J.E."/>
            <person name="Selbmann L."/>
        </authorList>
    </citation>
    <scope>NUCLEOTIDE SEQUENCE [LARGE SCALE GENOMIC DNA]</scope>
    <source>
        <strain evidence="2 3">CCFEE 5792</strain>
    </source>
</reference>
<evidence type="ECO:0000313" key="2">
    <source>
        <dbReference type="EMBL" id="KAK5058950.1"/>
    </source>
</evidence>
<dbReference type="RefSeq" id="XP_064709473.1">
    <property type="nucleotide sequence ID" value="XM_064854747.1"/>
</dbReference>
<dbReference type="Proteomes" id="UP001358417">
    <property type="component" value="Unassembled WGS sequence"/>
</dbReference>
<evidence type="ECO:0000256" key="1">
    <source>
        <dbReference type="SAM" id="MobiDB-lite"/>
    </source>
</evidence>
<organism evidence="2 3">
    <name type="scientific">Exophiala bonariae</name>
    <dbReference type="NCBI Taxonomy" id="1690606"/>
    <lineage>
        <taxon>Eukaryota</taxon>
        <taxon>Fungi</taxon>
        <taxon>Dikarya</taxon>
        <taxon>Ascomycota</taxon>
        <taxon>Pezizomycotina</taxon>
        <taxon>Eurotiomycetes</taxon>
        <taxon>Chaetothyriomycetidae</taxon>
        <taxon>Chaetothyriales</taxon>
        <taxon>Herpotrichiellaceae</taxon>
        <taxon>Exophiala</taxon>
    </lineage>
</organism>